<reference evidence="3" key="1">
    <citation type="submission" date="2018-01" db="EMBL/GenBank/DDBJ databases">
        <title>An insight into the sialome of Amazonian anophelines.</title>
        <authorList>
            <person name="Ribeiro J.M."/>
            <person name="Scarpassa V."/>
            <person name="Calvo E."/>
        </authorList>
    </citation>
    <scope>NUCLEOTIDE SEQUENCE</scope>
</reference>
<dbReference type="AlphaFoldDB" id="A0A2M4D4Y1"/>
<proteinExistence type="predicted"/>
<keyword evidence="2" id="KW-0732">Signal</keyword>
<feature type="signal peptide" evidence="2">
    <location>
        <begin position="1"/>
        <end position="25"/>
    </location>
</feature>
<sequence length="93" mass="10631">MRSRTNLHRHSVLLSLSLSLEPTMTTTTTTSHAAVAVAPRQDTRHNNKRCRITIGISSRHRERHYTPPGTCQRTLQPADEAHRERASGEHRER</sequence>
<organism evidence="3">
    <name type="scientific">Anopheles darlingi</name>
    <name type="common">Mosquito</name>
    <dbReference type="NCBI Taxonomy" id="43151"/>
    <lineage>
        <taxon>Eukaryota</taxon>
        <taxon>Metazoa</taxon>
        <taxon>Ecdysozoa</taxon>
        <taxon>Arthropoda</taxon>
        <taxon>Hexapoda</taxon>
        <taxon>Insecta</taxon>
        <taxon>Pterygota</taxon>
        <taxon>Neoptera</taxon>
        <taxon>Endopterygota</taxon>
        <taxon>Diptera</taxon>
        <taxon>Nematocera</taxon>
        <taxon>Culicoidea</taxon>
        <taxon>Culicidae</taxon>
        <taxon>Anophelinae</taxon>
        <taxon>Anopheles</taxon>
    </lineage>
</organism>
<feature type="compositionally biased region" description="Low complexity" evidence="1">
    <location>
        <begin position="20"/>
        <end position="31"/>
    </location>
</feature>
<dbReference type="EMBL" id="GGFL01008429">
    <property type="protein sequence ID" value="MBW72607.1"/>
    <property type="molecule type" value="Transcribed_RNA"/>
</dbReference>
<name>A0A2M4D4Y1_ANODA</name>
<feature type="chain" id="PRO_5014824532" evidence="2">
    <location>
        <begin position="26"/>
        <end position="93"/>
    </location>
</feature>
<evidence type="ECO:0000256" key="1">
    <source>
        <dbReference type="SAM" id="MobiDB-lite"/>
    </source>
</evidence>
<evidence type="ECO:0000313" key="3">
    <source>
        <dbReference type="EMBL" id="MBW72607.1"/>
    </source>
</evidence>
<feature type="compositionally biased region" description="Basic and acidic residues" evidence="1">
    <location>
        <begin position="79"/>
        <end position="93"/>
    </location>
</feature>
<evidence type="ECO:0000256" key="2">
    <source>
        <dbReference type="SAM" id="SignalP"/>
    </source>
</evidence>
<protein>
    <submittedName>
        <fullName evidence="3">Putative secreted protein</fullName>
    </submittedName>
</protein>
<feature type="region of interest" description="Disordered" evidence="1">
    <location>
        <begin position="58"/>
        <end position="93"/>
    </location>
</feature>
<accession>A0A2M4D4Y1</accession>
<feature type="region of interest" description="Disordered" evidence="1">
    <location>
        <begin position="20"/>
        <end position="46"/>
    </location>
</feature>